<name>A0ABQ8L1C5_LABRO</name>
<dbReference type="InterPro" id="IPR036691">
    <property type="entry name" value="Endo/exonu/phosph_ase_sf"/>
</dbReference>
<reference evidence="1 2" key="1">
    <citation type="submission" date="2022-01" db="EMBL/GenBank/DDBJ databases">
        <title>A high-quality chromosome-level genome assembly of rohu carp, Labeo rohita.</title>
        <authorList>
            <person name="Arick M.A. II"/>
            <person name="Hsu C.-Y."/>
            <person name="Magbanua Z."/>
            <person name="Pechanova O."/>
            <person name="Grover C."/>
            <person name="Miller E."/>
            <person name="Thrash A."/>
            <person name="Ezzel L."/>
            <person name="Alam S."/>
            <person name="Benzie J."/>
            <person name="Hamilton M."/>
            <person name="Karsi A."/>
            <person name="Lawrence M.L."/>
            <person name="Peterson D.G."/>
        </authorList>
    </citation>
    <scope>NUCLEOTIDE SEQUENCE [LARGE SCALE GENOMIC DNA]</scope>
    <source>
        <strain evidence="2">BAU-BD-2019</strain>
        <tissue evidence="1">Blood</tissue>
    </source>
</reference>
<evidence type="ECO:0000313" key="2">
    <source>
        <dbReference type="Proteomes" id="UP000830375"/>
    </source>
</evidence>
<gene>
    <name evidence="1" type="ORF">H4Q32_031122</name>
</gene>
<sequence length="244" mass="27215">MRSFRISCWNIQGLHSSTFGSKSTDPIFLKNNKDANIIILTETWYRKDALTYCPSCYYEVIVPSVKLNTAHRGRDSGGILVIWPNTFLLLHLVNFIAESPYRDEEYLNNIHTEISRFQAQGSVLLCGDFNARTGSESDNIDPNGNEHVFGQNPLSLTKNLPPRNNLDQTVNKNGTELVQLCRASSLYILNGRIRGDSLGRFTCCSGLGASVVDYAITDMDPSSFSAFTVIQQTLLSDHNNSKLP</sequence>
<protein>
    <submittedName>
        <fullName evidence="1">Structural polyprotein</fullName>
    </submittedName>
</protein>
<proteinExistence type="predicted"/>
<keyword evidence="2" id="KW-1185">Reference proteome</keyword>
<evidence type="ECO:0000313" key="1">
    <source>
        <dbReference type="EMBL" id="KAI2644552.1"/>
    </source>
</evidence>
<accession>A0ABQ8L1C5</accession>
<organism evidence="1 2">
    <name type="scientific">Labeo rohita</name>
    <name type="common">Indian major carp</name>
    <name type="synonym">Cyprinus rohita</name>
    <dbReference type="NCBI Taxonomy" id="84645"/>
    <lineage>
        <taxon>Eukaryota</taxon>
        <taxon>Metazoa</taxon>
        <taxon>Chordata</taxon>
        <taxon>Craniata</taxon>
        <taxon>Vertebrata</taxon>
        <taxon>Euteleostomi</taxon>
        <taxon>Actinopterygii</taxon>
        <taxon>Neopterygii</taxon>
        <taxon>Teleostei</taxon>
        <taxon>Ostariophysi</taxon>
        <taxon>Cypriniformes</taxon>
        <taxon>Cyprinidae</taxon>
        <taxon>Labeoninae</taxon>
        <taxon>Labeonini</taxon>
        <taxon>Labeo</taxon>
    </lineage>
</organism>
<dbReference type="Gene3D" id="3.60.10.10">
    <property type="entry name" value="Endonuclease/exonuclease/phosphatase"/>
    <property type="match status" value="1"/>
</dbReference>
<dbReference type="Proteomes" id="UP000830375">
    <property type="component" value="Unassembled WGS sequence"/>
</dbReference>
<dbReference type="EMBL" id="JACTAM010002496">
    <property type="protein sequence ID" value="KAI2644552.1"/>
    <property type="molecule type" value="Genomic_DNA"/>
</dbReference>
<comment type="caution">
    <text evidence="1">The sequence shown here is derived from an EMBL/GenBank/DDBJ whole genome shotgun (WGS) entry which is preliminary data.</text>
</comment>
<dbReference type="SUPFAM" id="SSF56219">
    <property type="entry name" value="DNase I-like"/>
    <property type="match status" value="1"/>
</dbReference>